<protein>
    <submittedName>
        <fullName evidence="2">Uncharacterized protein</fullName>
    </submittedName>
</protein>
<dbReference type="Proteomes" id="UP001603418">
    <property type="component" value="Unassembled WGS sequence"/>
</dbReference>
<sequence length="331" mass="34255">MIEVGVLAVTAIGIAGDFLAGVAQDVAASAVTDLVRQRLQSTEEGATALARLEEAPQDASRRVDAAGRLAAASEGDPSYVQALSDAVQLRSQTVIQGTATTGAPHHQVYINGGGVTGKNAQVAGGNIDSSKRTNRFGIGGSAWVLLLVGGVVASGLIYVALGGGSHSGAPGAGAFGPGYGTSLVGAAPGEDGVRETWAAYTKAWSNKDAVTACALQTPQARIQLEQKVGKCERFFEEGFQGADAETLGAPVNGTVELSDVTVKGRSAELVLLDRGAPQESATYLYMERFSDRWRISQNFLYRAFHDCPSSPEELAKIRITGGDENCLVGVG</sequence>
<evidence type="ECO:0000256" key="1">
    <source>
        <dbReference type="SAM" id="Phobius"/>
    </source>
</evidence>
<accession>A0ABW6Z5X0</accession>
<name>A0ABW6Z5X0_9ACTN</name>
<organism evidence="2 3">
    <name type="scientific">Streptomyces eurythermus</name>
    <dbReference type="NCBI Taxonomy" id="42237"/>
    <lineage>
        <taxon>Bacteria</taxon>
        <taxon>Bacillati</taxon>
        <taxon>Actinomycetota</taxon>
        <taxon>Actinomycetes</taxon>
        <taxon>Kitasatosporales</taxon>
        <taxon>Streptomycetaceae</taxon>
        <taxon>Streptomyces</taxon>
    </lineage>
</organism>
<keyword evidence="1" id="KW-1133">Transmembrane helix</keyword>
<keyword evidence="1" id="KW-0812">Transmembrane</keyword>
<comment type="caution">
    <text evidence="2">The sequence shown here is derived from an EMBL/GenBank/DDBJ whole genome shotgun (WGS) entry which is preliminary data.</text>
</comment>
<proteinExistence type="predicted"/>
<feature type="transmembrane region" description="Helical" evidence="1">
    <location>
        <begin position="136"/>
        <end position="161"/>
    </location>
</feature>
<evidence type="ECO:0000313" key="3">
    <source>
        <dbReference type="Proteomes" id="UP001603418"/>
    </source>
</evidence>
<gene>
    <name evidence="2" type="ORF">ACF1HC_33415</name>
</gene>
<dbReference type="EMBL" id="JBICBM010000020">
    <property type="protein sequence ID" value="MFF9886454.1"/>
    <property type="molecule type" value="Genomic_DNA"/>
</dbReference>
<reference evidence="2 3" key="1">
    <citation type="submission" date="2024-10" db="EMBL/GenBank/DDBJ databases">
        <title>The Natural Products Discovery Center: Release of the First 8490 Sequenced Strains for Exploring Actinobacteria Biosynthetic Diversity.</title>
        <authorList>
            <person name="Kalkreuter E."/>
            <person name="Kautsar S.A."/>
            <person name="Yang D."/>
            <person name="Bader C.D."/>
            <person name="Teijaro C.N."/>
            <person name="Fluegel L."/>
            <person name="Davis C.M."/>
            <person name="Simpson J.R."/>
            <person name="Lauterbach L."/>
            <person name="Steele A.D."/>
            <person name="Gui C."/>
            <person name="Meng S."/>
            <person name="Li G."/>
            <person name="Viehrig K."/>
            <person name="Ye F."/>
            <person name="Su P."/>
            <person name="Kiefer A.F."/>
            <person name="Nichols A."/>
            <person name="Cepeda A.J."/>
            <person name="Yan W."/>
            <person name="Fan B."/>
            <person name="Jiang Y."/>
            <person name="Adhikari A."/>
            <person name="Zheng C.-J."/>
            <person name="Schuster L."/>
            <person name="Cowan T.M."/>
            <person name="Smanski M.J."/>
            <person name="Chevrette M.G."/>
            <person name="De Carvalho L.P.S."/>
            <person name="Shen B."/>
        </authorList>
    </citation>
    <scope>NUCLEOTIDE SEQUENCE [LARGE SCALE GENOMIC DNA]</scope>
    <source>
        <strain evidence="2 3">NPDC013366</strain>
    </source>
</reference>
<keyword evidence="3" id="KW-1185">Reference proteome</keyword>
<keyword evidence="1" id="KW-0472">Membrane</keyword>
<dbReference type="RefSeq" id="WP_030795116.1">
    <property type="nucleotide sequence ID" value="NZ_JBFACJ010000040.1"/>
</dbReference>
<evidence type="ECO:0000313" key="2">
    <source>
        <dbReference type="EMBL" id="MFF9886454.1"/>
    </source>
</evidence>